<protein>
    <submittedName>
        <fullName evidence="2">Uncharacterized protein</fullName>
    </submittedName>
</protein>
<gene>
    <name evidence="2" type="ORF">SAMN04490191_4212</name>
</gene>
<feature type="region of interest" description="Disordered" evidence="1">
    <location>
        <begin position="115"/>
        <end position="150"/>
    </location>
</feature>
<feature type="compositionally biased region" description="Low complexity" evidence="1">
    <location>
        <begin position="126"/>
        <end position="136"/>
    </location>
</feature>
<proteinExistence type="predicted"/>
<evidence type="ECO:0000313" key="3">
    <source>
        <dbReference type="Proteomes" id="UP000182814"/>
    </source>
</evidence>
<name>A0A1H1ZZB1_9PSED</name>
<dbReference type="EMBL" id="LT629746">
    <property type="protein sequence ID" value="SDT38586.1"/>
    <property type="molecule type" value="Genomic_DNA"/>
</dbReference>
<evidence type="ECO:0000256" key="1">
    <source>
        <dbReference type="SAM" id="MobiDB-lite"/>
    </source>
</evidence>
<reference evidence="3" key="1">
    <citation type="submission" date="2016-10" db="EMBL/GenBank/DDBJ databases">
        <authorList>
            <person name="Varghese N."/>
            <person name="Submissions S."/>
        </authorList>
    </citation>
    <scope>NUCLEOTIDE SEQUENCE [LARGE SCALE GENOMIC DNA]</scope>
    <source>
        <strain evidence="3">BS3782</strain>
    </source>
</reference>
<keyword evidence="3" id="KW-1185">Reference proteome</keyword>
<dbReference type="Proteomes" id="UP000182814">
    <property type="component" value="Chromosome I"/>
</dbReference>
<sequence length="168" mass="18662">MPAKGGLIADLFLADVHRSNCGSWLACDGGLIADWDFDGVHIRFCGNANWRFRFYSESLFQTPKRNQKALPLHSVPRLGSACHNEGIAPGARRHRPSMAGGGYRGILAAVPPTQSLRSASGKGATDQNQKPKQQQDQQHREQARSHRRSGYIQNLCTTQILWERACPR</sequence>
<accession>A0A1H1ZZB1</accession>
<dbReference type="AlphaFoldDB" id="A0A1H1ZZB1"/>
<organism evidence="2 3">
    <name type="scientific">Pseudomonas lini</name>
    <dbReference type="NCBI Taxonomy" id="163011"/>
    <lineage>
        <taxon>Bacteria</taxon>
        <taxon>Pseudomonadati</taxon>
        <taxon>Pseudomonadota</taxon>
        <taxon>Gammaproteobacteria</taxon>
        <taxon>Pseudomonadales</taxon>
        <taxon>Pseudomonadaceae</taxon>
        <taxon>Pseudomonas</taxon>
    </lineage>
</organism>
<evidence type="ECO:0000313" key="2">
    <source>
        <dbReference type="EMBL" id="SDT38586.1"/>
    </source>
</evidence>